<comment type="caution">
    <text evidence="1">The sequence shown here is derived from an EMBL/GenBank/DDBJ whole genome shotgun (WGS) entry which is preliminary data.</text>
</comment>
<evidence type="ECO:0000313" key="1">
    <source>
        <dbReference type="EMBL" id="KAJ1208359.1"/>
    </source>
</evidence>
<dbReference type="AlphaFoldDB" id="A0AAV7W8D5"/>
<keyword evidence="2" id="KW-1185">Reference proteome</keyword>
<organism evidence="1 2">
    <name type="scientific">Pleurodeles waltl</name>
    <name type="common">Iberian ribbed newt</name>
    <dbReference type="NCBI Taxonomy" id="8319"/>
    <lineage>
        <taxon>Eukaryota</taxon>
        <taxon>Metazoa</taxon>
        <taxon>Chordata</taxon>
        <taxon>Craniata</taxon>
        <taxon>Vertebrata</taxon>
        <taxon>Euteleostomi</taxon>
        <taxon>Amphibia</taxon>
        <taxon>Batrachia</taxon>
        <taxon>Caudata</taxon>
        <taxon>Salamandroidea</taxon>
        <taxon>Salamandridae</taxon>
        <taxon>Pleurodelinae</taxon>
        <taxon>Pleurodeles</taxon>
    </lineage>
</organism>
<accession>A0AAV7W8D5</accession>
<dbReference type="EMBL" id="JANPWB010000002">
    <property type="protein sequence ID" value="KAJ1208359.1"/>
    <property type="molecule type" value="Genomic_DNA"/>
</dbReference>
<gene>
    <name evidence="1" type="ORF">NDU88_003745</name>
</gene>
<reference evidence="1" key="1">
    <citation type="journal article" date="2022" name="bioRxiv">
        <title>Sequencing and chromosome-scale assembly of the giantPleurodeles waltlgenome.</title>
        <authorList>
            <person name="Brown T."/>
            <person name="Elewa A."/>
            <person name="Iarovenko S."/>
            <person name="Subramanian E."/>
            <person name="Araus A.J."/>
            <person name="Petzold A."/>
            <person name="Susuki M."/>
            <person name="Suzuki K.-i.T."/>
            <person name="Hayashi T."/>
            <person name="Toyoda A."/>
            <person name="Oliveira C."/>
            <person name="Osipova E."/>
            <person name="Leigh N.D."/>
            <person name="Simon A."/>
            <person name="Yun M.H."/>
        </authorList>
    </citation>
    <scope>NUCLEOTIDE SEQUENCE</scope>
    <source>
        <strain evidence="1">20211129_DDA</strain>
        <tissue evidence="1">Liver</tissue>
    </source>
</reference>
<name>A0AAV7W8D5_PLEWA</name>
<proteinExistence type="predicted"/>
<dbReference type="Proteomes" id="UP001066276">
    <property type="component" value="Chromosome 1_2"/>
</dbReference>
<protein>
    <submittedName>
        <fullName evidence="1">Uncharacterized protein</fullName>
    </submittedName>
</protein>
<sequence length="97" mass="10886">MLCRVHLQRSGSSSSAVYIRVSGLLLNICIRVSFPVVMATHELYDELALAELFNKEVLKKSRGTPRMKHVLTDKQVIIEGFGLERHMLIYGISSGII</sequence>
<evidence type="ECO:0000313" key="2">
    <source>
        <dbReference type="Proteomes" id="UP001066276"/>
    </source>
</evidence>